<evidence type="ECO:0000259" key="1">
    <source>
        <dbReference type="Pfam" id="PF12680"/>
    </source>
</evidence>
<evidence type="ECO:0000313" key="3">
    <source>
        <dbReference type="Proteomes" id="UP000295764"/>
    </source>
</evidence>
<accession>A0A4R6DGM4</accession>
<organism evidence="2 3">
    <name type="scientific">Curtobacterium flaccumfaciens</name>
    <dbReference type="NCBI Taxonomy" id="2035"/>
    <lineage>
        <taxon>Bacteria</taxon>
        <taxon>Bacillati</taxon>
        <taxon>Actinomycetota</taxon>
        <taxon>Actinomycetes</taxon>
        <taxon>Micrococcales</taxon>
        <taxon>Microbacteriaceae</taxon>
        <taxon>Curtobacterium</taxon>
    </lineage>
</organism>
<dbReference type="RefSeq" id="WP_133519855.1">
    <property type="nucleotide sequence ID" value="NZ_SNVW01000006.1"/>
</dbReference>
<evidence type="ECO:0000313" key="2">
    <source>
        <dbReference type="EMBL" id="TDN43855.1"/>
    </source>
</evidence>
<comment type="caution">
    <text evidence="2">The sequence shown here is derived from an EMBL/GenBank/DDBJ whole genome shotgun (WGS) entry which is preliminary data.</text>
</comment>
<dbReference type="InterPro" id="IPR032710">
    <property type="entry name" value="NTF2-like_dom_sf"/>
</dbReference>
<dbReference type="OrthoDB" id="7064268at2"/>
<reference evidence="2 3" key="1">
    <citation type="submission" date="2019-03" db="EMBL/GenBank/DDBJ databases">
        <title>Genomic analyses of the natural microbiome of Caenorhabditis elegans.</title>
        <authorList>
            <person name="Samuel B."/>
        </authorList>
    </citation>
    <scope>NUCLEOTIDE SEQUENCE [LARGE SCALE GENOMIC DNA]</scope>
    <source>
        <strain evidence="2 3">JUb65</strain>
    </source>
</reference>
<dbReference type="AlphaFoldDB" id="A0A4R6DGM4"/>
<dbReference type="EMBL" id="SNVW01000006">
    <property type="protein sequence ID" value="TDN43855.1"/>
    <property type="molecule type" value="Genomic_DNA"/>
</dbReference>
<feature type="domain" description="SnoaL-like" evidence="1">
    <location>
        <begin position="24"/>
        <end position="109"/>
    </location>
</feature>
<sequence>MSTVSELLSANLHDVFGNTDAASRRAAIERTYASDVVFTDPEGTVVGWDALEQKAAGLLASVPAGFQFVEEGRRYVSDSHGALAWGFGPVGSPAVRGIDVVEVRDGVVVALTTVLAEPDEAERAV</sequence>
<name>A0A4R6DGM4_9MICO</name>
<protein>
    <submittedName>
        <fullName evidence="2">SnoaL-like protein</fullName>
    </submittedName>
</protein>
<dbReference type="Proteomes" id="UP000295764">
    <property type="component" value="Unassembled WGS sequence"/>
</dbReference>
<proteinExistence type="predicted"/>
<dbReference type="InterPro" id="IPR037401">
    <property type="entry name" value="SnoaL-like"/>
</dbReference>
<dbReference type="Pfam" id="PF12680">
    <property type="entry name" value="SnoaL_2"/>
    <property type="match status" value="1"/>
</dbReference>
<dbReference type="SUPFAM" id="SSF54427">
    <property type="entry name" value="NTF2-like"/>
    <property type="match status" value="1"/>
</dbReference>
<dbReference type="Gene3D" id="3.10.450.50">
    <property type="match status" value="1"/>
</dbReference>
<gene>
    <name evidence="2" type="ORF">EDF64_10628</name>
</gene>